<protein>
    <submittedName>
        <fullName evidence="3">Uncharacterized protein</fullName>
    </submittedName>
</protein>
<gene>
    <name evidence="3" type="ORF">ENT43_04240</name>
</gene>
<accession>A0A7C4R5R6</accession>
<name>A0A7C4R5R6_UNCC3</name>
<organism evidence="3">
    <name type="scientific">candidate division CPR3 bacterium</name>
    <dbReference type="NCBI Taxonomy" id="2268181"/>
    <lineage>
        <taxon>Bacteria</taxon>
        <taxon>Bacteria division CPR3</taxon>
    </lineage>
</organism>
<comment type="caution">
    <text evidence="3">The sequence shown here is derived from an EMBL/GenBank/DDBJ whole genome shotgun (WGS) entry which is preliminary data.</text>
</comment>
<feature type="transmembrane region" description="Helical" evidence="2">
    <location>
        <begin position="6"/>
        <end position="25"/>
    </location>
</feature>
<evidence type="ECO:0000256" key="2">
    <source>
        <dbReference type="SAM" id="Phobius"/>
    </source>
</evidence>
<keyword evidence="2" id="KW-0812">Transmembrane</keyword>
<dbReference type="AlphaFoldDB" id="A0A7C4R5R6"/>
<keyword evidence="2" id="KW-1133">Transmembrane helix</keyword>
<sequence>MKKTILIIIGFVLVAGLSGGGVWYWQKGEWNKERSKLEKEIEDLKYDLSKQKTEEKVTEKTPTLDCGVAKQYTSEKMGVAFCYPEYLWDRKISVFEEGNIVYIDSKDGKGGQHVEVFEKKPEDDLKTAIEKEFLTNISKDICWVEMAEPGVLSPSLYKNPDHNICKTNYV</sequence>
<evidence type="ECO:0000256" key="1">
    <source>
        <dbReference type="SAM" id="Coils"/>
    </source>
</evidence>
<keyword evidence="1" id="KW-0175">Coiled coil</keyword>
<dbReference type="EMBL" id="DSYQ01000028">
    <property type="protein sequence ID" value="HGT71439.1"/>
    <property type="molecule type" value="Genomic_DNA"/>
</dbReference>
<keyword evidence="2" id="KW-0472">Membrane</keyword>
<proteinExistence type="predicted"/>
<reference evidence="3" key="1">
    <citation type="journal article" date="2020" name="mSystems">
        <title>Genome- and Community-Level Interaction Insights into Carbon Utilization and Element Cycling Functions of Hydrothermarchaeota in Hydrothermal Sediment.</title>
        <authorList>
            <person name="Zhou Z."/>
            <person name="Liu Y."/>
            <person name="Xu W."/>
            <person name="Pan J."/>
            <person name="Luo Z.H."/>
            <person name="Li M."/>
        </authorList>
    </citation>
    <scope>NUCLEOTIDE SEQUENCE [LARGE SCALE GENOMIC DNA]</scope>
    <source>
        <strain evidence="3">SpSt-579</strain>
    </source>
</reference>
<evidence type="ECO:0000313" key="3">
    <source>
        <dbReference type="EMBL" id="HGT71439.1"/>
    </source>
</evidence>
<feature type="coiled-coil region" evidence="1">
    <location>
        <begin position="27"/>
        <end position="54"/>
    </location>
</feature>